<accession>A0A0D6PIR5</accession>
<name>A0A0D6PIR5_9PROT</name>
<evidence type="ECO:0000313" key="1">
    <source>
        <dbReference type="EMBL" id="GAN81645.1"/>
    </source>
</evidence>
<proteinExistence type="predicted"/>
<organism evidence="1 2">
    <name type="scientific">Acidocella aminolytica 101 = DSM 11237</name>
    <dbReference type="NCBI Taxonomy" id="1120923"/>
    <lineage>
        <taxon>Bacteria</taxon>
        <taxon>Pseudomonadati</taxon>
        <taxon>Pseudomonadota</taxon>
        <taxon>Alphaproteobacteria</taxon>
        <taxon>Acetobacterales</taxon>
        <taxon>Acidocellaceae</taxon>
        <taxon>Acidocella</taxon>
    </lineage>
</organism>
<reference evidence="1 2" key="1">
    <citation type="submission" date="2012-11" db="EMBL/GenBank/DDBJ databases">
        <title>Whole genome sequence of Acidocella aminolytica 101 = DSM 11237.</title>
        <authorList>
            <person name="Azuma Y."/>
            <person name="Higashiura N."/>
            <person name="Hirakawa H."/>
            <person name="Matsushita K."/>
        </authorList>
    </citation>
    <scope>NUCLEOTIDE SEQUENCE [LARGE SCALE GENOMIC DNA]</scope>
    <source>
        <strain evidence="2">101 / DSM 11237</strain>
    </source>
</reference>
<gene>
    <name evidence="1" type="ORF">Aam_108_016</name>
</gene>
<dbReference type="EMBL" id="BANC01000106">
    <property type="protein sequence ID" value="GAN81645.1"/>
    <property type="molecule type" value="Genomic_DNA"/>
</dbReference>
<protein>
    <submittedName>
        <fullName evidence="1">Uncharacterized protein</fullName>
    </submittedName>
</protein>
<evidence type="ECO:0000313" key="2">
    <source>
        <dbReference type="Proteomes" id="UP000032668"/>
    </source>
</evidence>
<comment type="caution">
    <text evidence="1">The sequence shown here is derived from an EMBL/GenBank/DDBJ whole genome shotgun (WGS) entry which is preliminary data.</text>
</comment>
<keyword evidence="2" id="KW-1185">Reference proteome</keyword>
<dbReference type="Proteomes" id="UP000032668">
    <property type="component" value="Unassembled WGS sequence"/>
</dbReference>
<sequence length="66" mass="7232">MNPLPIRFITIYVDLFACQIMCVKKKGRVALFAPEILEMTADCTLALGTAKLIVVITADAFPNGIF</sequence>
<dbReference type="AlphaFoldDB" id="A0A0D6PIR5"/>